<dbReference type="Pfam" id="PF00314">
    <property type="entry name" value="Thaumatin"/>
    <property type="match status" value="1"/>
</dbReference>
<organism evidence="3 4">
    <name type="scientific">Eucalyptus globulus</name>
    <name type="common">Tasmanian blue gum</name>
    <dbReference type="NCBI Taxonomy" id="34317"/>
    <lineage>
        <taxon>Eukaryota</taxon>
        <taxon>Viridiplantae</taxon>
        <taxon>Streptophyta</taxon>
        <taxon>Embryophyta</taxon>
        <taxon>Tracheophyta</taxon>
        <taxon>Spermatophyta</taxon>
        <taxon>Magnoliopsida</taxon>
        <taxon>eudicotyledons</taxon>
        <taxon>Gunneridae</taxon>
        <taxon>Pentapetalae</taxon>
        <taxon>rosids</taxon>
        <taxon>malvids</taxon>
        <taxon>Myrtales</taxon>
        <taxon>Myrtaceae</taxon>
        <taxon>Myrtoideae</taxon>
        <taxon>Eucalypteae</taxon>
        <taxon>Eucalyptus</taxon>
    </lineage>
</organism>
<dbReference type="PIRSF" id="PIRSF002703">
    <property type="entry name" value="Thaumatin"/>
    <property type="match status" value="1"/>
</dbReference>
<keyword evidence="2" id="KW-0732">Signal</keyword>
<feature type="disulfide bond" evidence="1">
    <location>
        <begin position="160"/>
        <end position="223"/>
    </location>
</feature>
<sequence length="326" mass="33532">MARFWPSIPLPWLLISAMFLAADATTFTLVNKCEYTVWPGVLANADEPPLSTTGFPLQKGESRSLAAPAGWGGRFWARTRCAQDPAAGELSCLTGDCGSGQLECGGRGAAPPTTLAEFKLDGDGGLDFFDVSLVDGFNLPMLVAPQGGKGGRGNCTSVGCTGDLNAACPSELRVAAGGGGSGVAACKSACDAFRRPQYCCSGAYGSPQACKPTPYSEAFKSACPQAYSYAYDDATSTFTCAGADYVITFCPSPNASQKSTSSQAQTPEASAAAATGDAPLINNTMVYEGAVAEASRASPSARAHLSSVGLVGVAASMWRWQQLFLA</sequence>
<feature type="disulfide bond" evidence="1">
    <location>
        <begin position="190"/>
        <end position="199"/>
    </location>
</feature>
<feature type="disulfide bond" evidence="1">
    <location>
        <begin position="97"/>
        <end position="104"/>
    </location>
</feature>
<dbReference type="Proteomes" id="UP001634007">
    <property type="component" value="Unassembled WGS sequence"/>
</dbReference>
<dbReference type="Gene3D" id="2.60.110.10">
    <property type="entry name" value="Thaumatin"/>
    <property type="match status" value="1"/>
</dbReference>
<feature type="disulfide bond" evidence="1">
    <location>
        <begin position="155"/>
        <end position="240"/>
    </location>
</feature>
<accession>A0ABD3K2Z0</accession>
<feature type="disulfide bond" evidence="1">
    <location>
        <begin position="200"/>
        <end position="210"/>
    </location>
</feature>
<feature type="signal peptide" evidence="2">
    <location>
        <begin position="1"/>
        <end position="24"/>
    </location>
</feature>
<dbReference type="FunFam" id="2.60.110.10:FF:000001">
    <property type="entry name" value="THAUMATIN-LIKE PROTEIN 1"/>
    <property type="match status" value="1"/>
</dbReference>
<dbReference type="InterPro" id="IPR037176">
    <property type="entry name" value="Osmotin/thaumatin-like_sf"/>
</dbReference>
<evidence type="ECO:0000313" key="4">
    <source>
        <dbReference type="Proteomes" id="UP001634007"/>
    </source>
</evidence>
<feature type="chain" id="PRO_5044806585" description="Thaumatin-like protein" evidence="2">
    <location>
        <begin position="25"/>
        <end position="326"/>
    </location>
</feature>
<name>A0ABD3K2Z0_EUCGL</name>
<feature type="disulfide bond" evidence="1">
    <location>
        <begin position="81"/>
        <end position="92"/>
    </location>
</feature>
<evidence type="ECO:0000313" key="3">
    <source>
        <dbReference type="EMBL" id="KAL3734275.1"/>
    </source>
</evidence>
<dbReference type="AlphaFoldDB" id="A0ABD3K2Z0"/>
<dbReference type="EMBL" id="JBJKBG010000006">
    <property type="protein sequence ID" value="KAL3734275.1"/>
    <property type="molecule type" value="Genomic_DNA"/>
</dbReference>
<feature type="disulfide bond" evidence="1">
    <location>
        <begin position="168"/>
        <end position="186"/>
    </location>
</feature>
<dbReference type="PROSITE" id="PS51367">
    <property type="entry name" value="THAUMATIN_2"/>
    <property type="match status" value="1"/>
</dbReference>
<dbReference type="InterPro" id="IPR001938">
    <property type="entry name" value="Thaumatin"/>
</dbReference>
<evidence type="ECO:0000256" key="2">
    <source>
        <dbReference type="SAM" id="SignalP"/>
    </source>
</evidence>
<gene>
    <name evidence="3" type="ORF">ACJRO7_023600</name>
</gene>
<feature type="disulfide bond" evidence="1">
    <location>
        <begin position="33"/>
        <end position="250"/>
    </location>
</feature>
<keyword evidence="1" id="KW-1015">Disulfide bond</keyword>
<dbReference type="SMART" id="SM00205">
    <property type="entry name" value="THN"/>
    <property type="match status" value="1"/>
</dbReference>
<dbReference type="PRINTS" id="PR00347">
    <property type="entry name" value="THAUMATIN"/>
</dbReference>
<dbReference type="SUPFAM" id="SSF49870">
    <property type="entry name" value="Osmotin, thaumatin-like protein"/>
    <property type="match status" value="1"/>
</dbReference>
<comment type="caution">
    <text evidence="3">The sequence shown here is derived from an EMBL/GenBank/DDBJ whole genome shotgun (WGS) entry which is preliminary data.</text>
</comment>
<protein>
    <recommendedName>
        <fullName evidence="5">Thaumatin-like protein</fullName>
    </recommendedName>
</protein>
<reference evidence="3 4" key="1">
    <citation type="submission" date="2024-11" db="EMBL/GenBank/DDBJ databases">
        <title>Chromosome-level genome assembly of Eucalyptus globulus Labill. provides insights into its genome evolution.</title>
        <authorList>
            <person name="Li X."/>
        </authorList>
    </citation>
    <scope>NUCLEOTIDE SEQUENCE [LARGE SCALE GENOMIC DNA]</scope>
    <source>
        <strain evidence="3">CL2024</strain>
        <tissue evidence="3">Fresh tender leaves</tissue>
    </source>
</reference>
<dbReference type="CDD" id="cd09218">
    <property type="entry name" value="TLP-PA"/>
    <property type="match status" value="1"/>
</dbReference>
<dbReference type="PANTHER" id="PTHR31048">
    <property type="entry name" value="OS03G0233200 PROTEIN"/>
    <property type="match status" value="1"/>
</dbReference>
<keyword evidence="4" id="KW-1185">Reference proteome</keyword>
<evidence type="ECO:0008006" key="5">
    <source>
        <dbReference type="Google" id="ProtNLM"/>
    </source>
</evidence>
<evidence type="ECO:0000256" key="1">
    <source>
        <dbReference type="PIRSR" id="PIRSR002703-1"/>
    </source>
</evidence>
<proteinExistence type="predicted"/>